<reference evidence="1 2" key="1">
    <citation type="submission" date="2017-06" db="EMBL/GenBank/DDBJ databases">
        <authorList>
            <person name="Kim H.J."/>
            <person name="Triplett B.A."/>
        </authorList>
    </citation>
    <scope>NUCLEOTIDE SEQUENCE [LARGE SCALE GENOMIC DNA]</scope>
    <source>
        <strain evidence="1 2">DSM 29052</strain>
    </source>
</reference>
<name>A0A238VIP0_9RHOB</name>
<dbReference type="OrthoDB" id="7689228at2"/>
<dbReference type="EMBL" id="FZNN01000002">
    <property type="protein sequence ID" value="SNR33563.1"/>
    <property type="molecule type" value="Genomic_DNA"/>
</dbReference>
<dbReference type="InterPro" id="IPR036390">
    <property type="entry name" value="WH_DNA-bd_sf"/>
</dbReference>
<keyword evidence="2" id="KW-1185">Reference proteome</keyword>
<dbReference type="AlphaFoldDB" id="A0A238VIP0"/>
<dbReference type="Proteomes" id="UP000198417">
    <property type="component" value="Unassembled WGS sequence"/>
</dbReference>
<protein>
    <recommendedName>
        <fullName evidence="3">MarR family transcriptional regulator</fullName>
    </recommendedName>
</protein>
<organism evidence="1 2">
    <name type="scientific">Puniceibacterium sediminis</name>
    <dbReference type="NCBI Taxonomy" id="1608407"/>
    <lineage>
        <taxon>Bacteria</taxon>
        <taxon>Pseudomonadati</taxon>
        <taxon>Pseudomonadota</taxon>
        <taxon>Alphaproteobacteria</taxon>
        <taxon>Rhodobacterales</taxon>
        <taxon>Paracoccaceae</taxon>
        <taxon>Puniceibacterium</taxon>
    </lineage>
</organism>
<accession>A0A238VIP0</accession>
<evidence type="ECO:0000313" key="2">
    <source>
        <dbReference type="Proteomes" id="UP000198417"/>
    </source>
</evidence>
<gene>
    <name evidence="1" type="ORF">SAMN06265370_102150</name>
</gene>
<dbReference type="SUPFAM" id="SSF46785">
    <property type="entry name" value="Winged helix' DNA-binding domain"/>
    <property type="match status" value="1"/>
</dbReference>
<evidence type="ECO:0000313" key="1">
    <source>
        <dbReference type="EMBL" id="SNR33563.1"/>
    </source>
</evidence>
<proteinExistence type="predicted"/>
<evidence type="ECO:0008006" key="3">
    <source>
        <dbReference type="Google" id="ProtNLM"/>
    </source>
</evidence>
<sequence>MEHDSGLMDLTRNERDILLAFHANAVTDPEQGMLGSTDKVRLHPTVVHMSQPTFHRTLKRLINRGFVRHVQGLPSGTYKLTEPETVGSY</sequence>
<dbReference type="RefSeq" id="WP_089269116.1">
    <property type="nucleotide sequence ID" value="NZ_FZNN01000002.1"/>
</dbReference>